<dbReference type="InterPro" id="IPR025070">
    <property type="entry name" value="DUF3938"/>
</dbReference>
<keyword evidence="1" id="KW-0472">Membrane</keyword>
<keyword evidence="1" id="KW-1133">Transmembrane helix</keyword>
<evidence type="ECO:0000313" key="2">
    <source>
        <dbReference type="EMBL" id="KEK21208.1"/>
    </source>
</evidence>
<name>A0A073KFW3_9BACI</name>
<reference evidence="2 3" key="1">
    <citation type="submission" date="2014-06" db="EMBL/GenBank/DDBJ databases">
        <title>Draft genome sequence of Bacillus manliponensis JCM 15802 (MCCC 1A00708).</title>
        <authorList>
            <person name="Lai Q."/>
            <person name="Liu Y."/>
            <person name="Shao Z."/>
        </authorList>
    </citation>
    <scope>NUCLEOTIDE SEQUENCE [LARGE SCALE GENOMIC DNA]</scope>
    <source>
        <strain evidence="2 3">JCM 15802</strain>
    </source>
</reference>
<feature type="transmembrane region" description="Helical" evidence="1">
    <location>
        <begin position="63"/>
        <end position="80"/>
    </location>
</feature>
<sequence>MNRYIRYIIAIAFSITGSVLCFLTNSQLNKHFVLNSIETIVSALLIGRLVLFFLDSEESSQKTVLLTMIGIVGGCLSYSITNYPIVLHISSAFFHGLWAWFIAFCLADMFNLLQSPQQENGNHLESNS</sequence>
<feature type="transmembrane region" description="Helical" evidence="1">
    <location>
        <begin position="92"/>
        <end position="113"/>
    </location>
</feature>
<dbReference type="OrthoDB" id="2857841at2"/>
<dbReference type="RefSeq" id="WP_034634829.1">
    <property type="nucleotide sequence ID" value="NZ_CBCSJC010000002.1"/>
</dbReference>
<accession>A0A073KFW3</accession>
<proteinExistence type="predicted"/>
<organism evidence="2 3">
    <name type="scientific">Bacillus manliponensis</name>
    <dbReference type="NCBI Taxonomy" id="574376"/>
    <lineage>
        <taxon>Bacteria</taxon>
        <taxon>Bacillati</taxon>
        <taxon>Bacillota</taxon>
        <taxon>Bacilli</taxon>
        <taxon>Bacillales</taxon>
        <taxon>Bacillaceae</taxon>
        <taxon>Bacillus</taxon>
        <taxon>Bacillus cereus group</taxon>
    </lineage>
</organism>
<dbReference type="Proteomes" id="UP000027822">
    <property type="component" value="Unassembled WGS sequence"/>
</dbReference>
<dbReference type="EMBL" id="JOTN01000001">
    <property type="protein sequence ID" value="KEK21208.1"/>
    <property type="molecule type" value="Genomic_DNA"/>
</dbReference>
<evidence type="ECO:0000313" key="3">
    <source>
        <dbReference type="Proteomes" id="UP000027822"/>
    </source>
</evidence>
<gene>
    <name evidence="2" type="ORF">BAMA_00085</name>
</gene>
<dbReference type="AlphaFoldDB" id="A0A073KFW3"/>
<feature type="transmembrane region" description="Helical" evidence="1">
    <location>
        <begin position="7"/>
        <end position="26"/>
    </location>
</feature>
<protein>
    <submittedName>
        <fullName evidence="2">Uncharacterized protein</fullName>
    </submittedName>
</protein>
<feature type="transmembrane region" description="Helical" evidence="1">
    <location>
        <begin position="32"/>
        <end position="51"/>
    </location>
</feature>
<keyword evidence="1" id="KW-0812">Transmembrane</keyword>
<dbReference type="STRING" id="574376.BAMA_00085"/>
<keyword evidence="3" id="KW-1185">Reference proteome</keyword>
<dbReference type="Pfam" id="PF13074">
    <property type="entry name" value="DUF3938"/>
    <property type="match status" value="1"/>
</dbReference>
<comment type="caution">
    <text evidence="2">The sequence shown here is derived from an EMBL/GenBank/DDBJ whole genome shotgun (WGS) entry which is preliminary data.</text>
</comment>
<evidence type="ECO:0000256" key="1">
    <source>
        <dbReference type="SAM" id="Phobius"/>
    </source>
</evidence>